<dbReference type="GO" id="GO:0005829">
    <property type="term" value="C:cytosol"/>
    <property type="evidence" value="ECO:0007669"/>
    <property type="project" value="TreeGrafter"/>
</dbReference>
<evidence type="ECO:0000256" key="8">
    <source>
        <dbReference type="ARBA" id="ARBA00023324"/>
    </source>
</evidence>
<dbReference type="Proteomes" id="UP000339249">
    <property type="component" value="Unassembled WGS sequence"/>
</dbReference>
<dbReference type="CDD" id="cd03132">
    <property type="entry name" value="GATase1_catalase"/>
    <property type="match status" value="1"/>
</dbReference>
<keyword evidence="5" id="KW-0479">Metal-binding</keyword>
<feature type="domain" description="Large catalase C-terminal" evidence="9">
    <location>
        <begin position="11"/>
        <end position="142"/>
    </location>
</feature>
<evidence type="ECO:0000313" key="10">
    <source>
        <dbReference type="EMBL" id="VTN08286.1"/>
    </source>
</evidence>
<dbReference type="Pfam" id="PF18011">
    <property type="entry name" value="Catalase_C"/>
    <property type="match status" value="1"/>
</dbReference>
<evidence type="ECO:0000256" key="6">
    <source>
        <dbReference type="ARBA" id="ARBA00023002"/>
    </source>
</evidence>
<dbReference type="PANTHER" id="PTHR42821:SF1">
    <property type="entry name" value="CATALASE-B"/>
    <property type="match status" value="1"/>
</dbReference>
<evidence type="ECO:0000259" key="9">
    <source>
        <dbReference type="Pfam" id="PF18011"/>
    </source>
</evidence>
<keyword evidence="4" id="KW-0349">Heme</keyword>
<dbReference type="SUPFAM" id="SSF52317">
    <property type="entry name" value="Class I glutamine amidotransferase-like"/>
    <property type="match status" value="1"/>
</dbReference>
<evidence type="ECO:0000256" key="1">
    <source>
        <dbReference type="ARBA" id="ARBA00001971"/>
    </source>
</evidence>
<organism evidence="10 11">
    <name type="scientific">Raoultella terrigena</name>
    <name type="common">Klebsiella terrigena</name>
    <dbReference type="NCBI Taxonomy" id="577"/>
    <lineage>
        <taxon>Bacteria</taxon>
        <taxon>Pseudomonadati</taxon>
        <taxon>Pseudomonadota</taxon>
        <taxon>Gammaproteobacteria</taxon>
        <taxon>Enterobacterales</taxon>
        <taxon>Enterobacteriaceae</taxon>
        <taxon>Klebsiella/Raoultella group</taxon>
        <taxon>Raoultella</taxon>
    </lineage>
</organism>
<evidence type="ECO:0000256" key="3">
    <source>
        <dbReference type="ARBA" id="ARBA00022559"/>
    </source>
</evidence>
<keyword evidence="7" id="KW-0408">Iron</keyword>
<dbReference type="GO" id="GO:0042744">
    <property type="term" value="P:hydrogen peroxide catabolic process"/>
    <property type="evidence" value="ECO:0007669"/>
    <property type="project" value="UniProtKB-KW"/>
</dbReference>
<dbReference type="PANTHER" id="PTHR42821">
    <property type="entry name" value="CATALASE"/>
    <property type="match status" value="1"/>
</dbReference>
<dbReference type="Gene3D" id="3.40.50.880">
    <property type="match status" value="1"/>
</dbReference>
<comment type="cofactor">
    <cofactor evidence="1">
        <name>heme</name>
        <dbReference type="ChEBI" id="CHEBI:30413"/>
    </cofactor>
</comment>
<dbReference type="EMBL" id="CABDVU010000001">
    <property type="protein sequence ID" value="VTN08286.1"/>
    <property type="molecule type" value="Genomic_DNA"/>
</dbReference>
<name>A0A4U9CUI9_RAOTE</name>
<dbReference type="InterPro" id="IPR029062">
    <property type="entry name" value="Class_I_gatase-like"/>
</dbReference>
<keyword evidence="8" id="KW-0376">Hydrogen peroxide</keyword>
<proteinExistence type="predicted"/>
<accession>A0A4U9CUI9</accession>
<evidence type="ECO:0000256" key="7">
    <source>
        <dbReference type="ARBA" id="ARBA00023004"/>
    </source>
</evidence>
<dbReference type="GO" id="GO:0046872">
    <property type="term" value="F:metal ion binding"/>
    <property type="evidence" value="ECO:0007669"/>
    <property type="project" value="UniProtKB-KW"/>
</dbReference>
<dbReference type="GO" id="GO:0004096">
    <property type="term" value="F:catalase activity"/>
    <property type="evidence" value="ECO:0007669"/>
    <property type="project" value="UniProtKB-EC"/>
</dbReference>
<keyword evidence="3 10" id="KW-0575">Peroxidase</keyword>
<keyword evidence="6 10" id="KW-0560">Oxidoreductase</keyword>
<dbReference type="AlphaFoldDB" id="A0A4U9CUI9"/>
<dbReference type="InterPro" id="IPR041399">
    <property type="entry name" value="Catalase_large_C"/>
</dbReference>
<evidence type="ECO:0000256" key="4">
    <source>
        <dbReference type="ARBA" id="ARBA00022617"/>
    </source>
</evidence>
<protein>
    <recommendedName>
        <fullName evidence="2">catalase</fullName>
        <ecNumber evidence="2">1.11.1.6</ecNumber>
    </recommendedName>
</protein>
<dbReference type="EC" id="1.11.1.6" evidence="2"/>
<evidence type="ECO:0000256" key="2">
    <source>
        <dbReference type="ARBA" id="ARBA00012314"/>
    </source>
</evidence>
<dbReference type="GO" id="GO:0006979">
    <property type="term" value="P:response to oxidative stress"/>
    <property type="evidence" value="ECO:0007669"/>
    <property type="project" value="InterPro"/>
</dbReference>
<reference evidence="10 11" key="1">
    <citation type="submission" date="2019-04" db="EMBL/GenBank/DDBJ databases">
        <authorList>
            <consortium name="Pathogen Informatics"/>
        </authorList>
    </citation>
    <scope>NUCLEOTIDE SEQUENCE [LARGE SCALE GENOMIC DNA]</scope>
    <source>
        <strain evidence="10 11">NCTC9185</strain>
    </source>
</reference>
<dbReference type="GO" id="GO:0020037">
    <property type="term" value="F:heme binding"/>
    <property type="evidence" value="ECO:0007669"/>
    <property type="project" value="InterPro"/>
</dbReference>
<evidence type="ECO:0000313" key="11">
    <source>
        <dbReference type="Proteomes" id="UP000339249"/>
    </source>
</evidence>
<evidence type="ECO:0000256" key="5">
    <source>
        <dbReference type="ARBA" id="ARBA00022723"/>
    </source>
</evidence>
<sequence>MAVLLNDRPLAQEMLTLLQALQAKGVHAKLLFSRMGEVSADDGTLLPVAGTYAGSPSLTVDAVIVPGGNAASLSASGDAQYYLLEAYKHLKPILLAGDARQFKSLLQVASQGEEGIVETDVVDSPAMDNLLALMKAHRVWSRSGKTATIPA</sequence>
<dbReference type="InterPro" id="IPR024712">
    <property type="entry name" value="Catalase_clade2"/>
</dbReference>
<gene>
    <name evidence="10" type="primary">katE_1</name>
    <name evidence="10" type="ORF">NCTC9185_00160</name>
</gene>